<dbReference type="PROSITE" id="PS50048">
    <property type="entry name" value="ZN2_CY6_FUNGAL_2"/>
    <property type="match status" value="1"/>
</dbReference>
<evidence type="ECO:0000256" key="4">
    <source>
        <dbReference type="ARBA" id="ARBA00023242"/>
    </source>
</evidence>
<feature type="region of interest" description="Disordered" evidence="5">
    <location>
        <begin position="49"/>
        <end position="89"/>
    </location>
</feature>
<evidence type="ECO:0000313" key="7">
    <source>
        <dbReference type="EMBL" id="KAE8154023.1"/>
    </source>
</evidence>
<evidence type="ECO:0000256" key="2">
    <source>
        <dbReference type="ARBA" id="ARBA00023125"/>
    </source>
</evidence>
<dbReference type="SUPFAM" id="SSF57701">
    <property type="entry name" value="Zn2/Cys6 DNA-binding domain"/>
    <property type="match status" value="1"/>
</dbReference>
<organism evidence="7 8">
    <name type="scientific">Aspergillus avenaceus</name>
    <dbReference type="NCBI Taxonomy" id="36643"/>
    <lineage>
        <taxon>Eukaryota</taxon>
        <taxon>Fungi</taxon>
        <taxon>Dikarya</taxon>
        <taxon>Ascomycota</taxon>
        <taxon>Pezizomycotina</taxon>
        <taxon>Eurotiomycetes</taxon>
        <taxon>Eurotiomycetidae</taxon>
        <taxon>Eurotiales</taxon>
        <taxon>Aspergillaceae</taxon>
        <taxon>Aspergillus</taxon>
        <taxon>Aspergillus subgen. Circumdati</taxon>
    </lineage>
</organism>
<dbReference type="Pfam" id="PF00172">
    <property type="entry name" value="Zn_clus"/>
    <property type="match status" value="1"/>
</dbReference>
<keyword evidence="3" id="KW-0804">Transcription</keyword>
<proteinExistence type="predicted"/>
<name>A0A5N6U5V0_ASPAV</name>
<dbReference type="SMART" id="SM00066">
    <property type="entry name" value="GAL4"/>
    <property type="match status" value="1"/>
</dbReference>
<dbReference type="AlphaFoldDB" id="A0A5N6U5V0"/>
<dbReference type="PROSITE" id="PS00463">
    <property type="entry name" value="ZN2_CY6_FUNGAL_1"/>
    <property type="match status" value="1"/>
</dbReference>
<keyword evidence="8" id="KW-1185">Reference proteome</keyword>
<evidence type="ECO:0000313" key="8">
    <source>
        <dbReference type="Proteomes" id="UP000325780"/>
    </source>
</evidence>
<dbReference type="CDD" id="cd00067">
    <property type="entry name" value="GAL4"/>
    <property type="match status" value="1"/>
</dbReference>
<dbReference type="GO" id="GO:0009893">
    <property type="term" value="P:positive regulation of metabolic process"/>
    <property type="evidence" value="ECO:0007669"/>
    <property type="project" value="UniProtKB-ARBA"/>
</dbReference>
<keyword evidence="1" id="KW-0805">Transcription regulation</keyword>
<sequence length="473" mass="52529">MDSSKLRAACDRCHQLKNRCARSGGPESRCDRCERLDIDCIFRANARMGRPRGQRSHQRTSPASNSDGNQSTRNQTVFSRTQNRSMRETRRITTAKGEHLHHGDPESHSTPNHDTYGVTLAPTPPGIWDEDIIPDGCHMMDMETLGSEDTSPITASGPGLEWDFDLPVFHQPLQVNTGPKEDTLSSILASLPQQILLSDHYEGNLSPKQDLSSTTGSTNEPRYALDIKRLVELQNRLHGLMCSEHLCKDQGDFTPDTETNSHLPVDEVLGVTSSLLEILQATRGTDVNPSCESIQTAPKQESSKYLGVLHAVTCYAYLVEIVESIIPSLAMQIERSTNNTSPHAIYNLDPRLTGNITPVSEPTPDKPMNQRPILKLGCFSLESQPSLNAHVVLHIILRMIQELHVSFRLLISGPRATQRNACTEGELDFETDWKTKLEDTATGLAAQSIIREFQEKDTALLEKLRCLTAGGFF</sequence>
<dbReference type="Gene3D" id="4.10.240.10">
    <property type="entry name" value="Zn(2)-C6 fungal-type DNA-binding domain"/>
    <property type="match status" value="1"/>
</dbReference>
<evidence type="ECO:0000256" key="1">
    <source>
        <dbReference type="ARBA" id="ARBA00023015"/>
    </source>
</evidence>
<dbReference type="Proteomes" id="UP000325780">
    <property type="component" value="Unassembled WGS sequence"/>
</dbReference>
<feature type="compositionally biased region" description="Basic residues" evidence="5">
    <location>
        <begin position="49"/>
        <end position="58"/>
    </location>
</feature>
<dbReference type="GO" id="GO:0003677">
    <property type="term" value="F:DNA binding"/>
    <property type="evidence" value="ECO:0007669"/>
    <property type="project" value="UniProtKB-KW"/>
</dbReference>
<gene>
    <name evidence="7" type="ORF">BDV25DRAFT_6008</name>
</gene>
<evidence type="ECO:0000256" key="5">
    <source>
        <dbReference type="SAM" id="MobiDB-lite"/>
    </source>
</evidence>
<evidence type="ECO:0000259" key="6">
    <source>
        <dbReference type="PROSITE" id="PS50048"/>
    </source>
</evidence>
<dbReference type="EMBL" id="ML742033">
    <property type="protein sequence ID" value="KAE8154023.1"/>
    <property type="molecule type" value="Genomic_DNA"/>
</dbReference>
<evidence type="ECO:0000256" key="3">
    <source>
        <dbReference type="ARBA" id="ARBA00023163"/>
    </source>
</evidence>
<keyword evidence="4" id="KW-0539">Nucleus</keyword>
<dbReference type="GO" id="GO:0008270">
    <property type="term" value="F:zinc ion binding"/>
    <property type="evidence" value="ECO:0007669"/>
    <property type="project" value="InterPro"/>
</dbReference>
<dbReference type="OrthoDB" id="4330117at2759"/>
<reference evidence="7 8" key="1">
    <citation type="submission" date="2019-04" db="EMBL/GenBank/DDBJ databases">
        <title>Friends and foes A comparative genomics study of 23 Aspergillus species from section Flavi.</title>
        <authorList>
            <consortium name="DOE Joint Genome Institute"/>
            <person name="Kjaerbolling I."/>
            <person name="Vesth T."/>
            <person name="Frisvad J.C."/>
            <person name="Nybo J.L."/>
            <person name="Theobald S."/>
            <person name="Kildgaard S."/>
            <person name="Isbrandt T."/>
            <person name="Kuo A."/>
            <person name="Sato A."/>
            <person name="Lyhne E.K."/>
            <person name="Kogle M.E."/>
            <person name="Wiebenga A."/>
            <person name="Kun R.S."/>
            <person name="Lubbers R.J."/>
            <person name="Makela M.R."/>
            <person name="Barry K."/>
            <person name="Chovatia M."/>
            <person name="Clum A."/>
            <person name="Daum C."/>
            <person name="Haridas S."/>
            <person name="He G."/>
            <person name="LaButti K."/>
            <person name="Lipzen A."/>
            <person name="Mondo S."/>
            <person name="Riley R."/>
            <person name="Salamov A."/>
            <person name="Simmons B.A."/>
            <person name="Magnuson J.K."/>
            <person name="Henrissat B."/>
            <person name="Mortensen U.H."/>
            <person name="Larsen T.O."/>
            <person name="Devries R.P."/>
            <person name="Grigoriev I.V."/>
            <person name="Machida M."/>
            <person name="Baker S.E."/>
            <person name="Andersen M.R."/>
        </authorList>
    </citation>
    <scope>NUCLEOTIDE SEQUENCE [LARGE SCALE GENOMIC DNA]</scope>
    <source>
        <strain evidence="7 8">IBT 18842</strain>
    </source>
</reference>
<protein>
    <recommendedName>
        <fullName evidence="6">Zn(2)-C6 fungal-type domain-containing protein</fullName>
    </recommendedName>
</protein>
<keyword evidence="2" id="KW-0238">DNA-binding</keyword>
<feature type="domain" description="Zn(2)-C6 fungal-type" evidence="6">
    <location>
        <begin position="9"/>
        <end position="42"/>
    </location>
</feature>
<dbReference type="GO" id="GO:0000981">
    <property type="term" value="F:DNA-binding transcription factor activity, RNA polymerase II-specific"/>
    <property type="evidence" value="ECO:0007669"/>
    <property type="project" value="InterPro"/>
</dbReference>
<dbReference type="InterPro" id="IPR001138">
    <property type="entry name" value="Zn2Cys6_DnaBD"/>
</dbReference>
<feature type="compositionally biased region" description="Polar residues" evidence="5">
    <location>
        <begin position="59"/>
        <end position="84"/>
    </location>
</feature>
<accession>A0A5N6U5V0</accession>
<dbReference type="InterPro" id="IPR036864">
    <property type="entry name" value="Zn2-C6_fun-type_DNA-bd_sf"/>
</dbReference>